<dbReference type="GO" id="GO:0044209">
    <property type="term" value="P:AMP salvage"/>
    <property type="evidence" value="ECO:0007669"/>
    <property type="project" value="UniProtKB-UniRule"/>
</dbReference>
<name>A0A853CMP3_9ACTN</name>
<dbReference type="NCBIfam" id="NF011100">
    <property type="entry name" value="PRK14527.1"/>
    <property type="match status" value="1"/>
</dbReference>
<comment type="domain">
    <text evidence="5">Consists of three domains, a large central CORE domain and two small peripheral domains, NMPbind and LID, which undergo movements during catalysis. The LID domain closes over the site of phosphoryl transfer upon ATP binding. Assembling and dissambling the active center during each catalytic cycle provides an effective means to prevent ATP hydrolysis.</text>
</comment>
<dbReference type="PRINTS" id="PR00094">
    <property type="entry name" value="ADENYLTKNASE"/>
</dbReference>
<feature type="binding site" evidence="5">
    <location>
        <begin position="57"/>
        <end position="59"/>
    </location>
    <ligand>
        <name>AMP</name>
        <dbReference type="ChEBI" id="CHEBI:456215"/>
    </ligand>
</feature>
<comment type="caution">
    <text evidence="8">The sequence shown here is derived from an EMBL/GenBank/DDBJ whole genome shotgun (WGS) entry which is preliminary data.</text>
</comment>
<dbReference type="EMBL" id="JACBZT010000001">
    <property type="protein sequence ID" value="NYJ07263.1"/>
    <property type="molecule type" value="Genomic_DNA"/>
</dbReference>
<feature type="binding site" evidence="5">
    <location>
        <begin position="10"/>
        <end position="15"/>
    </location>
    <ligand>
        <name>ATP</name>
        <dbReference type="ChEBI" id="CHEBI:30616"/>
    </ligand>
</feature>
<comment type="subunit">
    <text evidence="5 7">Monomer.</text>
</comment>
<accession>A0A853CMP3</accession>
<dbReference type="Gene3D" id="3.40.50.300">
    <property type="entry name" value="P-loop containing nucleotide triphosphate hydrolases"/>
    <property type="match status" value="1"/>
</dbReference>
<evidence type="ECO:0000256" key="5">
    <source>
        <dbReference type="HAMAP-Rule" id="MF_00235"/>
    </source>
</evidence>
<dbReference type="GO" id="GO:0005737">
    <property type="term" value="C:cytoplasm"/>
    <property type="evidence" value="ECO:0007669"/>
    <property type="project" value="UniProtKB-SubCell"/>
</dbReference>
<dbReference type="AlphaFoldDB" id="A0A853CMP3"/>
<keyword evidence="1 5" id="KW-0808">Transferase</keyword>
<sequence>MRLVLLGPPGSGKGTQAAVLAEELGIPAISTGEIVRAQIAAATEAGRQAEVYSSAGELVPDELTVAMLATRLAEADCRGGYLLDGFPRTLGQAERLHDHLAAAGLSLDGVLELVVDEDEVVRRLGARRVQVDGAWVTRDDDRPDTVLRRMQVYRELTAPLSDFYAAAGLLRRVDAHGEVAEVTARLRAALPPAAAPGGSGG</sequence>
<keyword evidence="5 7" id="KW-0067">ATP-binding</keyword>
<dbReference type="CDD" id="cd01428">
    <property type="entry name" value="ADK"/>
    <property type="match status" value="1"/>
</dbReference>
<dbReference type="HAMAP" id="MF_00235">
    <property type="entry name" value="Adenylate_kinase_Adk"/>
    <property type="match status" value="1"/>
</dbReference>
<feature type="binding site" evidence="5">
    <location>
        <position position="127"/>
    </location>
    <ligand>
        <name>ATP</name>
        <dbReference type="ChEBI" id="CHEBI:30616"/>
    </ligand>
</feature>
<evidence type="ECO:0000256" key="4">
    <source>
        <dbReference type="ARBA" id="ARBA00022777"/>
    </source>
</evidence>
<evidence type="ECO:0000256" key="6">
    <source>
        <dbReference type="RuleBase" id="RU003330"/>
    </source>
</evidence>
<dbReference type="SUPFAM" id="SSF52540">
    <property type="entry name" value="P-loop containing nucleoside triphosphate hydrolases"/>
    <property type="match status" value="1"/>
</dbReference>
<keyword evidence="2 5" id="KW-0545">Nucleotide biosynthesis</keyword>
<comment type="function">
    <text evidence="5">Catalyzes the reversible transfer of the terminal phosphate group between ATP and AMP. Plays an important role in cellular energy homeostasis and in adenine nucleotide metabolism.</text>
</comment>
<dbReference type="GO" id="GO:0005524">
    <property type="term" value="F:ATP binding"/>
    <property type="evidence" value="ECO:0007669"/>
    <property type="project" value="UniProtKB-UniRule"/>
</dbReference>
<dbReference type="PANTHER" id="PTHR23359">
    <property type="entry name" value="NUCLEOTIDE KINASE"/>
    <property type="match status" value="1"/>
</dbReference>
<comment type="similarity">
    <text evidence="5 6">Belongs to the adenylate kinase family.</text>
</comment>
<evidence type="ECO:0000256" key="1">
    <source>
        <dbReference type="ARBA" id="ARBA00022679"/>
    </source>
</evidence>
<evidence type="ECO:0000313" key="9">
    <source>
        <dbReference type="Proteomes" id="UP000541969"/>
    </source>
</evidence>
<feature type="binding site" evidence="5">
    <location>
        <position position="31"/>
    </location>
    <ligand>
        <name>AMP</name>
        <dbReference type="ChEBI" id="CHEBI:456215"/>
    </ligand>
</feature>
<keyword evidence="5" id="KW-0963">Cytoplasm</keyword>
<dbReference type="InterPro" id="IPR000850">
    <property type="entry name" value="Adenylat/UMP-CMP_kin"/>
</dbReference>
<dbReference type="Pfam" id="PF00406">
    <property type="entry name" value="ADK"/>
    <property type="match status" value="1"/>
</dbReference>
<dbReference type="InterPro" id="IPR027417">
    <property type="entry name" value="P-loop_NTPase"/>
</dbReference>
<evidence type="ECO:0000256" key="2">
    <source>
        <dbReference type="ARBA" id="ARBA00022727"/>
    </source>
</evidence>
<feature type="binding site" evidence="5">
    <location>
        <position position="177"/>
    </location>
    <ligand>
        <name>ATP</name>
        <dbReference type="ChEBI" id="CHEBI:30616"/>
    </ligand>
</feature>
<dbReference type="Proteomes" id="UP000541969">
    <property type="component" value="Unassembled WGS sequence"/>
</dbReference>
<feature type="binding site" evidence="5">
    <location>
        <begin position="85"/>
        <end position="88"/>
    </location>
    <ligand>
        <name>AMP</name>
        <dbReference type="ChEBI" id="CHEBI:456215"/>
    </ligand>
</feature>
<keyword evidence="4 5" id="KW-0418">Kinase</keyword>
<keyword evidence="9" id="KW-1185">Reference proteome</keyword>
<dbReference type="InterPro" id="IPR033690">
    <property type="entry name" value="Adenylat_kinase_CS"/>
</dbReference>
<dbReference type="EC" id="2.7.4.3" evidence="5 7"/>
<feature type="binding site" evidence="5">
    <location>
        <position position="36"/>
    </location>
    <ligand>
        <name>AMP</name>
        <dbReference type="ChEBI" id="CHEBI:456215"/>
    </ligand>
</feature>
<dbReference type="GO" id="GO:0004017">
    <property type="term" value="F:AMP kinase activity"/>
    <property type="evidence" value="ECO:0007669"/>
    <property type="project" value="UniProtKB-UniRule"/>
</dbReference>
<evidence type="ECO:0000256" key="7">
    <source>
        <dbReference type="RuleBase" id="RU003331"/>
    </source>
</evidence>
<dbReference type="PROSITE" id="PS00113">
    <property type="entry name" value="ADENYLATE_KINASE"/>
    <property type="match status" value="1"/>
</dbReference>
<feature type="binding site" evidence="5">
    <location>
        <position position="92"/>
    </location>
    <ligand>
        <name>AMP</name>
        <dbReference type="ChEBI" id="CHEBI:456215"/>
    </ligand>
</feature>
<dbReference type="RefSeq" id="WP_179718990.1">
    <property type="nucleotide sequence ID" value="NZ_JACBZT010000001.1"/>
</dbReference>
<feature type="region of interest" description="NMP" evidence="5">
    <location>
        <begin position="30"/>
        <end position="59"/>
    </location>
</feature>
<gene>
    <name evidence="5" type="primary">adk</name>
    <name evidence="8" type="ORF">GGQ55_003541</name>
</gene>
<evidence type="ECO:0000313" key="8">
    <source>
        <dbReference type="EMBL" id="NYJ07263.1"/>
    </source>
</evidence>
<feature type="binding site" evidence="5">
    <location>
        <position position="149"/>
    </location>
    <ligand>
        <name>AMP</name>
        <dbReference type="ChEBI" id="CHEBI:456215"/>
    </ligand>
</feature>
<organism evidence="8 9">
    <name type="scientific">Petropleomorpha daqingensis</name>
    <dbReference type="NCBI Taxonomy" id="2026353"/>
    <lineage>
        <taxon>Bacteria</taxon>
        <taxon>Bacillati</taxon>
        <taxon>Actinomycetota</taxon>
        <taxon>Actinomycetes</taxon>
        <taxon>Geodermatophilales</taxon>
        <taxon>Geodermatophilaceae</taxon>
        <taxon>Petropleomorpha</taxon>
    </lineage>
</organism>
<comment type="catalytic activity">
    <reaction evidence="5 7">
        <text>AMP + ATP = 2 ADP</text>
        <dbReference type="Rhea" id="RHEA:12973"/>
        <dbReference type="ChEBI" id="CHEBI:30616"/>
        <dbReference type="ChEBI" id="CHEBI:456215"/>
        <dbReference type="ChEBI" id="CHEBI:456216"/>
        <dbReference type="EC" id="2.7.4.3"/>
    </reaction>
</comment>
<dbReference type="UniPathway" id="UPA00588">
    <property type="reaction ID" value="UER00649"/>
</dbReference>
<dbReference type="NCBIfam" id="NF001381">
    <property type="entry name" value="PRK00279.1-3"/>
    <property type="match status" value="1"/>
</dbReference>
<comment type="subcellular location">
    <subcellularLocation>
        <location evidence="5 7">Cytoplasm</location>
    </subcellularLocation>
</comment>
<proteinExistence type="inferred from homology"/>
<reference evidence="8 9" key="1">
    <citation type="submission" date="2020-07" db="EMBL/GenBank/DDBJ databases">
        <title>Sequencing the genomes of 1000 actinobacteria strains.</title>
        <authorList>
            <person name="Klenk H.-P."/>
        </authorList>
    </citation>
    <scope>NUCLEOTIDE SEQUENCE [LARGE SCALE GENOMIC DNA]</scope>
    <source>
        <strain evidence="8 9">DSM 104001</strain>
    </source>
</reference>
<evidence type="ECO:0000256" key="3">
    <source>
        <dbReference type="ARBA" id="ARBA00022741"/>
    </source>
</evidence>
<protein>
    <recommendedName>
        <fullName evidence="5 7">Adenylate kinase</fullName>
        <shortName evidence="5">AK</shortName>
        <ecNumber evidence="5 7">2.7.4.3</ecNumber>
    </recommendedName>
    <alternativeName>
        <fullName evidence="5">ATP-AMP transphosphorylase</fullName>
    </alternativeName>
    <alternativeName>
        <fullName evidence="5">ATP:AMP phosphotransferase</fullName>
    </alternativeName>
    <alternativeName>
        <fullName evidence="5">Adenylate monophosphate kinase</fullName>
    </alternativeName>
</protein>
<feature type="binding site" evidence="5">
    <location>
        <position position="138"/>
    </location>
    <ligand>
        <name>AMP</name>
        <dbReference type="ChEBI" id="CHEBI:456215"/>
    </ligand>
</feature>
<comment type="caution">
    <text evidence="5">Lacks conserved residue(s) required for the propagation of feature annotation.</text>
</comment>
<comment type="pathway">
    <text evidence="5">Purine metabolism; AMP biosynthesis via salvage pathway; AMP from ADP: step 1/1.</text>
</comment>
<keyword evidence="3 5" id="KW-0547">Nucleotide-binding</keyword>